<keyword evidence="9" id="KW-0961">Cell wall biogenesis/degradation</keyword>
<feature type="signal peptide" evidence="12">
    <location>
        <begin position="1"/>
        <end position="24"/>
    </location>
</feature>
<keyword evidence="8 12" id="KW-0063">Aspartyl esterase</keyword>
<dbReference type="PANTHER" id="PTHR31707">
    <property type="entry name" value="PECTINESTERASE"/>
    <property type="match status" value="1"/>
</dbReference>
<organism evidence="14 15">
    <name type="scientific">Penstemon davidsonii</name>
    <dbReference type="NCBI Taxonomy" id="160366"/>
    <lineage>
        <taxon>Eukaryota</taxon>
        <taxon>Viridiplantae</taxon>
        <taxon>Streptophyta</taxon>
        <taxon>Embryophyta</taxon>
        <taxon>Tracheophyta</taxon>
        <taxon>Spermatophyta</taxon>
        <taxon>Magnoliopsida</taxon>
        <taxon>eudicotyledons</taxon>
        <taxon>Gunneridae</taxon>
        <taxon>Pentapetalae</taxon>
        <taxon>asterids</taxon>
        <taxon>lamiids</taxon>
        <taxon>Lamiales</taxon>
        <taxon>Plantaginaceae</taxon>
        <taxon>Cheloneae</taxon>
        <taxon>Penstemon</taxon>
    </lineage>
</organism>
<evidence type="ECO:0000256" key="5">
    <source>
        <dbReference type="ARBA" id="ARBA00013229"/>
    </source>
</evidence>
<evidence type="ECO:0000313" key="14">
    <source>
        <dbReference type="EMBL" id="KAK4477840.1"/>
    </source>
</evidence>
<evidence type="ECO:0000256" key="3">
    <source>
        <dbReference type="ARBA" id="ARBA00006027"/>
    </source>
</evidence>
<dbReference type="SUPFAM" id="SSF101148">
    <property type="entry name" value="Plant invertase/pectin methylesterase inhibitor"/>
    <property type="match status" value="1"/>
</dbReference>
<dbReference type="NCBIfam" id="TIGR01614">
    <property type="entry name" value="PME_inhib"/>
    <property type="match status" value="1"/>
</dbReference>
<accession>A0ABR0CL45</accession>
<dbReference type="SUPFAM" id="SSF51126">
    <property type="entry name" value="Pectin lyase-like"/>
    <property type="match status" value="1"/>
</dbReference>
<dbReference type="InterPro" id="IPR033131">
    <property type="entry name" value="Pectinesterase_Asp_AS"/>
</dbReference>
<evidence type="ECO:0000313" key="15">
    <source>
        <dbReference type="Proteomes" id="UP001291926"/>
    </source>
</evidence>
<dbReference type="InterPro" id="IPR012334">
    <property type="entry name" value="Pectin_lyas_fold"/>
</dbReference>
<feature type="chain" id="PRO_5045003391" description="Pectinesterase" evidence="12">
    <location>
        <begin position="25"/>
        <end position="623"/>
    </location>
</feature>
<dbReference type="Proteomes" id="UP001291926">
    <property type="component" value="Unassembled WGS sequence"/>
</dbReference>
<feature type="active site" evidence="11">
    <location>
        <position position="457"/>
    </location>
</feature>
<dbReference type="CDD" id="cd15798">
    <property type="entry name" value="PMEI-like_3"/>
    <property type="match status" value="1"/>
</dbReference>
<dbReference type="Gene3D" id="2.160.20.10">
    <property type="entry name" value="Single-stranded right-handed beta-helix, Pectin lyase-like"/>
    <property type="match status" value="1"/>
</dbReference>
<evidence type="ECO:0000256" key="9">
    <source>
        <dbReference type="ARBA" id="ARBA00023316"/>
    </source>
</evidence>
<dbReference type="PROSITE" id="PS00503">
    <property type="entry name" value="PECTINESTERASE_2"/>
    <property type="match status" value="1"/>
</dbReference>
<evidence type="ECO:0000259" key="13">
    <source>
        <dbReference type="SMART" id="SM00856"/>
    </source>
</evidence>
<dbReference type="Pfam" id="PF01095">
    <property type="entry name" value="Pectinesterase"/>
    <property type="match status" value="1"/>
</dbReference>
<evidence type="ECO:0000256" key="6">
    <source>
        <dbReference type="ARBA" id="ARBA00022525"/>
    </source>
</evidence>
<dbReference type="InterPro" id="IPR000070">
    <property type="entry name" value="Pectinesterase_cat"/>
</dbReference>
<evidence type="ECO:0000256" key="1">
    <source>
        <dbReference type="ARBA" id="ARBA00004613"/>
    </source>
</evidence>
<feature type="domain" description="Pectinesterase inhibitor" evidence="13">
    <location>
        <begin position="47"/>
        <end position="198"/>
    </location>
</feature>
<evidence type="ECO:0000256" key="10">
    <source>
        <dbReference type="ARBA" id="ARBA00047928"/>
    </source>
</evidence>
<proteinExistence type="inferred from homology"/>
<comment type="catalytic activity">
    <reaction evidence="10 12">
        <text>[(1-&gt;4)-alpha-D-galacturonosyl methyl ester](n) + n H2O = [(1-&gt;4)-alpha-D-galacturonosyl](n) + n methanol + n H(+)</text>
        <dbReference type="Rhea" id="RHEA:22380"/>
        <dbReference type="Rhea" id="RHEA-COMP:14570"/>
        <dbReference type="Rhea" id="RHEA-COMP:14573"/>
        <dbReference type="ChEBI" id="CHEBI:15377"/>
        <dbReference type="ChEBI" id="CHEBI:15378"/>
        <dbReference type="ChEBI" id="CHEBI:17790"/>
        <dbReference type="ChEBI" id="CHEBI:140522"/>
        <dbReference type="ChEBI" id="CHEBI:140523"/>
        <dbReference type="EC" id="3.1.1.11"/>
    </reaction>
</comment>
<dbReference type="EMBL" id="JAYDYQ010002688">
    <property type="protein sequence ID" value="KAK4477840.1"/>
    <property type="molecule type" value="Genomic_DNA"/>
</dbReference>
<comment type="pathway">
    <text evidence="2 12">Glycan metabolism; pectin degradation; 2-dehydro-3-deoxy-D-gluconate from pectin: step 1/5.</text>
</comment>
<evidence type="ECO:0000256" key="4">
    <source>
        <dbReference type="ARBA" id="ARBA00007786"/>
    </source>
</evidence>
<evidence type="ECO:0000256" key="8">
    <source>
        <dbReference type="ARBA" id="ARBA00023085"/>
    </source>
</evidence>
<comment type="subcellular location">
    <subcellularLocation>
        <location evidence="1">Secreted</location>
    </subcellularLocation>
</comment>
<dbReference type="InterPro" id="IPR035513">
    <property type="entry name" value="Invertase/methylesterase_inhib"/>
</dbReference>
<dbReference type="InterPro" id="IPR011050">
    <property type="entry name" value="Pectin_lyase_fold/virulence"/>
</dbReference>
<gene>
    <name evidence="14" type="ORF">RD792_017103</name>
</gene>
<protein>
    <recommendedName>
        <fullName evidence="5 12">Pectinesterase</fullName>
        <ecNumber evidence="5 12">3.1.1.11</ecNumber>
    </recommendedName>
</protein>
<dbReference type="InterPro" id="IPR006501">
    <property type="entry name" value="Pectinesterase_inhib_dom"/>
</dbReference>
<dbReference type="EC" id="3.1.1.11" evidence="5 12"/>
<evidence type="ECO:0000256" key="12">
    <source>
        <dbReference type="RuleBase" id="RU000589"/>
    </source>
</evidence>
<comment type="similarity">
    <text evidence="3">In the N-terminal section; belongs to the PMEI family.</text>
</comment>
<keyword evidence="7 12" id="KW-0378">Hydrolase</keyword>
<dbReference type="SMART" id="SM00856">
    <property type="entry name" value="PMEI"/>
    <property type="match status" value="1"/>
</dbReference>
<comment type="similarity">
    <text evidence="4">In the C-terminal section; belongs to the pectinesterase family.</text>
</comment>
<keyword evidence="6" id="KW-0964">Secreted</keyword>
<dbReference type="Gene3D" id="1.20.140.40">
    <property type="entry name" value="Invertase/pectin methylesterase inhibitor family protein"/>
    <property type="match status" value="1"/>
</dbReference>
<keyword evidence="15" id="KW-1185">Reference proteome</keyword>
<evidence type="ECO:0000256" key="11">
    <source>
        <dbReference type="PROSITE-ProRule" id="PRU10040"/>
    </source>
</evidence>
<keyword evidence="12" id="KW-0732">Signal</keyword>
<sequence>MVSKKIAIIATSTLLLVAVVATLAVTIISANKNNTNSSKPNHDETHTSQKAIQDLCQNTYYQQTCLNSLTKASNSTDPKTLIKVSFQEAIKELSNVINKSTPLQKASKDPETVEAYKICQKLLDDSINDLHKSVDRFDSFDMSNFSKFVDDIKTWLTGALTYQDTCMDCFEGTKGEAGQEMQQLLKDSRELTVNGLALVTEFSKFFGFGSRRLMDDIGFHIDRSPIDYDYVFRKVDAVTNKLNPMGSKNRKLLETPVDYDYGVRKLLQAPIDYDYVVRKMEGLTDELKPNATGTRNLLQATSNAIKPNVIVAKDGSGKYKSINEALRDVPNDNEDVFIVYIKEGVYEEYVVVEKTMKNVMFIGDGPKKTKITGNKSKVGGLGTFLTATVVVEGDRFIAKDIGFENSAGAIMHQAVALRVTADESIFHNCQIDGHQDTLYAHNHRQFYRDCTISGTIDFIFGNARVVLQNCTLLVRKPLDNQKLCMVTAHGRTLLNQTSAIVLQNCRIVPDADYPVNDNTYKTFLGRPWKEFSRTIVMDSELGSLIHPEGWSAWNNTNAHLDSCWYAEVNNKGPGSDLAGRVKWGGIKTISIEEAKGYAPALFYDGGDWIAGKGIPYDGGLMKS</sequence>
<evidence type="ECO:0000256" key="2">
    <source>
        <dbReference type="ARBA" id="ARBA00005184"/>
    </source>
</evidence>
<reference evidence="14 15" key="1">
    <citation type="journal article" date="2023" name="bioRxiv">
        <title>Genome report: Whole genome sequence and annotation of Penstemon davidsonii.</title>
        <authorList>
            <person name="Ostevik K.L."/>
            <person name="Alabady M."/>
            <person name="Zhang M."/>
            <person name="Rausher M.D."/>
        </authorList>
    </citation>
    <scope>NUCLEOTIDE SEQUENCE [LARGE SCALE GENOMIC DNA]</scope>
    <source>
        <strain evidence="14">DNT005</strain>
        <tissue evidence="14">Whole leaf</tissue>
    </source>
</reference>
<evidence type="ECO:0000256" key="7">
    <source>
        <dbReference type="ARBA" id="ARBA00022801"/>
    </source>
</evidence>
<dbReference type="Pfam" id="PF04043">
    <property type="entry name" value="PMEI"/>
    <property type="match status" value="1"/>
</dbReference>
<comment type="caution">
    <text evidence="14">The sequence shown here is derived from an EMBL/GenBank/DDBJ whole genome shotgun (WGS) entry which is preliminary data.</text>
</comment>
<name>A0ABR0CL45_9LAMI</name>